<evidence type="ECO:0008006" key="5">
    <source>
        <dbReference type="Google" id="ProtNLM"/>
    </source>
</evidence>
<reference evidence="4" key="1">
    <citation type="submission" date="2015-10" db="EMBL/GenBank/DDBJ databases">
        <title>Analysis of five complete genome sequences for members of the class Peribacteria in the recently recognized Peregrinibacteria bacterial phylum.</title>
        <authorList>
            <person name="Anantharaman K."/>
            <person name="Brown C.T."/>
            <person name="Burstein D."/>
            <person name="Castelle C.J."/>
            <person name="Probst A.J."/>
            <person name="Thomas B.C."/>
            <person name="Williams K.H."/>
            <person name="Banfield J.F."/>
        </authorList>
    </citation>
    <scope>NUCLEOTIDE SEQUENCE [LARGE SCALE GENOMIC DNA]</scope>
</reference>
<accession>A0A0S1SQD1</accession>
<organism evidence="3 4">
    <name type="scientific">Candidatus Peribacter riflensis</name>
    <dbReference type="NCBI Taxonomy" id="1735162"/>
    <lineage>
        <taxon>Bacteria</taxon>
        <taxon>Candidatus Peregrinibacteriota</taxon>
        <taxon>Candidatus Peribacteria</taxon>
        <taxon>Candidatus Peribacterales</taxon>
        <taxon>Candidatus Peribacteraceae</taxon>
        <taxon>Candidatus Peribacter</taxon>
    </lineage>
</organism>
<dbReference type="Pfam" id="PF04773">
    <property type="entry name" value="FecR"/>
    <property type="match status" value="1"/>
</dbReference>
<dbReference type="KEGG" id="prf:PeribacterA2_0836"/>
<accession>A0A0S1SII8</accession>
<accession>A0A0S1SLX5</accession>
<reference evidence="3 4" key="2">
    <citation type="journal article" date="2016" name="PeerJ">
        <title>Analysis of five complete genome sequences for members of the class Peribacteria in the recently recognized Peregrinibacteria bacterial phylum.</title>
        <authorList>
            <person name="Anantharaman K."/>
            <person name="Brown C.T."/>
            <person name="Burstein D."/>
            <person name="Castelle C.J."/>
            <person name="Probst A.J."/>
            <person name="Thomas B.C."/>
            <person name="Williams K.H."/>
            <person name="Banfield J.F."/>
        </authorList>
    </citation>
    <scope>NUCLEOTIDE SEQUENCE [LARGE SCALE GENOMIC DNA]</scope>
    <source>
        <strain evidence="3">RIFOXYD1_FULL_PER-ii_59_16</strain>
    </source>
</reference>
<evidence type="ECO:0000259" key="1">
    <source>
        <dbReference type="Pfam" id="PF04773"/>
    </source>
</evidence>
<feature type="domain" description="FecR protein" evidence="1">
    <location>
        <begin position="171"/>
        <end position="267"/>
    </location>
</feature>
<accession>A0A0S1SM46</accession>
<evidence type="ECO:0000313" key="4">
    <source>
        <dbReference type="Proteomes" id="UP000069135"/>
    </source>
</evidence>
<sequence>MAAEDLLRRLQRDLTPRPGAQARIHARLQARMSAPQALQSAHVLLTPSSETKHMIWERISASLLATRAQGLLVELRGWLAIPDELRRTLWLRLSPQLVPVQQSRGMFWGMKWAAAMTLLIFVVQLSPRMFWAPHSAAGSETMLLPYGNVSILIDEVWQPVTEETTLRAGMRIQTGEDGQASIVLGDDGVVRLDHGTMIDLVDLSDRMEPATELVPTLSLFAGRLWMQGLVPANLRGLTVFTPTGLVTVNGGSVSIGGDKVLRVEVYDRSARVTREGNEVSLVAGEQTLLRDSGVPSVRKLSENVYASAWVRGNLSLDAVHRKEIAALQKTRMAERARILPTSTLYPVKRAVEAVDLFLTLGEEAKIQKKLQHADTRLTEAAALLASGQTGAVALPLEEYRSALVALSTGSGDATLAQFFLQQVVTQNASDVAAVLPGDEGYILKQVVLETSSELADGPVAEKDVQGGLLIDALSVLTQTAETGNMRGLQDLWVNLQPQLKVLKSRGTAALVPETRRQALASLEMLALSLKKQEEMGQTQKIDPLIFAEISSYLPAEAEPVLSESDVLAMVAGIKQRIFVYHLTQSRLNQFMQELKDLNGHADQGRILRRLYFALPGGPENFPERVRQEIIRLGWQKASQQ</sequence>
<evidence type="ECO:0000313" key="3">
    <source>
        <dbReference type="EMBL" id="ALM13506.1"/>
    </source>
</evidence>
<dbReference type="InterPro" id="IPR006860">
    <property type="entry name" value="FecR"/>
</dbReference>
<protein>
    <recommendedName>
        <fullName evidence="5">DUF5667 domain-containing protein</fullName>
    </recommendedName>
</protein>
<feature type="domain" description="DUF5667" evidence="2">
    <location>
        <begin position="338"/>
        <end position="408"/>
    </location>
</feature>
<evidence type="ECO:0000259" key="2">
    <source>
        <dbReference type="Pfam" id="PF18915"/>
    </source>
</evidence>
<dbReference type="STRING" id="1735162.PeribacterB2_0839"/>
<proteinExistence type="predicted"/>
<dbReference type="Pfam" id="PF18915">
    <property type="entry name" value="DUF5667"/>
    <property type="match status" value="1"/>
</dbReference>
<dbReference type="InterPro" id="IPR043725">
    <property type="entry name" value="DUF5667"/>
</dbReference>
<dbReference type="EMBL" id="CP013065">
    <property type="protein sequence ID" value="ALM13506.1"/>
    <property type="molecule type" value="Genomic_DNA"/>
</dbReference>
<gene>
    <name evidence="3" type="ORF">PeribacterD1_0837</name>
</gene>
<dbReference type="Proteomes" id="UP000069135">
    <property type="component" value="Chromosome"/>
</dbReference>
<dbReference type="AlphaFoldDB" id="A0A0S1SII8"/>
<name>A0A0S1SII8_9BACT</name>
<accession>A0A0S1SVI0</accession>